<gene>
    <name evidence="3" type="ORF">FHP08_05505</name>
</gene>
<protein>
    <submittedName>
        <fullName evidence="3">Twitching motility protein PilT</fullName>
    </submittedName>
</protein>
<keyword evidence="4" id="KW-1185">Reference proteome</keyword>
<evidence type="ECO:0000313" key="4">
    <source>
        <dbReference type="Proteomes" id="UP000321548"/>
    </source>
</evidence>
<dbReference type="RefSeq" id="WP_147703323.1">
    <property type="nucleotide sequence ID" value="NZ_VDUY01000002.1"/>
</dbReference>
<dbReference type="OrthoDB" id="9797655at2"/>
<dbReference type="PANTHER" id="PTHR39081:SF1">
    <property type="entry name" value="MUT7-C RNASE DOMAIN-CONTAINING PROTEIN"/>
    <property type="match status" value="1"/>
</dbReference>
<dbReference type="AlphaFoldDB" id="A0A5C8P166"/>
<dbReference type="Pfam" id="PF01927">
    <property type="entry name" value="Mut7-C"/>
    <property type="match status" value="1"/>
</dbReference>
<name>A0A5C8P166_9BURK</name>
<evidence type="ECO:0000259" key="2">
    <source>
        <dbReference type="Pfam" id="PF14451"/>
    </source>
</evidence>
<dbReference type="InterPro" id="IPR002782">
    <property type="entry name" value="Mut7-C_RNAse_dom"/>
</dbReference>
<comment type="caution">
    <text evidence="3">The sequence shown here is derived from an EMBL/GenBank/DDBJ whole genome shotgun (WGS) entry which is preliminary data.</text>
</comment>
<proteinExistence type="predicted"/>
<dbReference type="EMBL" id="VDUY01000002">
    <property type="protein sequence ID" value="TXL67074.1"/>
    <property type="molecule type" value="Genomic_DNA"/>
</dbReference>
<dbReference type="Pfam" id="PF14451">
    <property type="entry name" value="Ub-Mut7C"/>
    <property type="match status" value="1"/>
</dbReference>
<dbReference type="PANTHER" id="PTHR39081">
    <property type="entry name" value="MUT7-C DOMAIN-CONTAINING PROTEIN"/>
    <property type="match status" value="1"/>
</dbReference>
<evidence type="ECO:0000259" key="1">
    <source>
        <dbReference type="Pfam" id="PF01927"/>
    </source>
</evidence>
<accession>A0A5C8P166</accession>
<feature type="domain" description="Mut7-C RNAse" evidence="1">
    <location>
        <begin position="89"/>
        <end position="231"/>
    </location>
</feature>
<dbReference type="Proteomes" id="UP000321548">
    <property type="component" value="Unassembled WGS sequence"/>
</dbReference>
<organism evidence="3 4">
    <name type="scientific">Zeimonas arvi</name>
    <dbReference type="NCBI Taxonomy" id="2498847"/>
    <lineage>
        <taxon>Bacteria</taxon>
        <taxon>Pseudomonadati</taxon>
        <taxon>Pseudomonadota</taxon>
        <taxon>Betaproteobacteria</taxon>
        <taxon>Burkholderiales</taxon>
        <taxon>Burkholderiaceae</taxon>
        <taxon>Zeimonas</taxon>
    </lineage>
</organism>
<evidence type="ECO:0000313" key="3">
    <source>
        <dbReference type="EMBL" id="TXL67074.1"/>
    </source>
</evidence>
<reference evidence="3 4" key="1">
    <citation type="submission" date="2019-06" db="EMBL/GenBank/DDBJ databases">
        <title>Quisquiliibacterium sp. nov., isolated from a maize field.</title>
        <authorList>
            <person name="Lin S.-Y."/>
            <person name="Tsai C.-F."/>
            <person name="Young C.-C."/>
        </authorList>
    </citation>
    <scope>NUCLEOTIDE SEQUENCE [LARGE SCALE GENOMIC DNA]</scope>
    <source>
        <strain evidence="3 4">CC-CFT501</strain>
    </source>
</reference>
<sequence length="241" mass="26698">MTLIRFHGELNDLIPRPMKHRAFGFRSAEHATLKHAIEAFGVPHTEVGRVLADGAEAGLEHAVAPGEAIEVFPALPWVPDVRSDAEAPAFLADAHLGGLARRLRLLGFDTLLADDSPDHLLAALADDDGRILLSRDRELLKHRRVARGRYVRASRTDEQLREVVRHFGLWRSARPFSRCLACNAPLRAARRTEVLDRLPPDVAATRAAFTLCGGCGRVYWPGSHWRRLRAVVASIMAEVPP</sequence>
<dbReference type="InterPro" id="IPR027798">
    <property type="entry name" value="Ub_Mut7C"/>
</dbReference>
<feature type="domain" description="Ubiquitin Mut7-C" evidence="2">
    <location>
        <begin position="4"/>
        <end position="74"/>
    </location>
</feature>